<protein>
    <submittedName>
        <fullName evidence="4">Uncharacterized protein</fullName>
    </submittedName>
</protein>
<dbReference type="Pfam" id="PF00431">
    <property type="entry name" value="CUB"/>
    <property type="match status" value="1"/>
</dbReference>
<feature type="non-terminal residue" evidence="4">
    <location>
        <position position="1"/>
    </location>
</feature>
<keyword evidence="2 3" id="KW-1015">Disulfide bond</keyword>
<organism evidence="4 5">
    <name type="scientific">Paramuricea clavata</name>
    <name type="common">Red gorgonian</name>
    <name type="synonym">Violescent sea-whip</name>
    <dbReference type="NCBI Taxonomy" id="317549"/>
    <lineage>
        <taxon>Eukaryota</taxon>
        <taxon>Metazoa</taxon>
        <taxon>Cnidaria</taxon>
        <taxon>Anthozoa</taxon>
        <taxon>Octocorallia</taxon>
        <taxon>Malacalcyonacea</taxon>
        <taxon>Plexauridae</taxon>
        <taxon>Paramuricea</taxon>
    </lineage>
</organism>
<dbReference type="SUPFAM" id="SSF49854">
    <property type="entry name" value="Spermadhesin, CUB domain"/>
    <property type="match status" value="2"/>
</dbReference>
<gene>
    <name evidence="4" type="ORF">PACLA_8A060066</name>
</gene>
<feature type="disulfide bond" evidence="3">
    <location>
        <begin position="6"/>
        <end position="33"/>
    </location>
</feature>
<evidence type="ECO:0000313" key="5">
    <source>
        <dbReference type="Proteomes" id="UP001152795"/>
    </source>
</evidence>
<name>A0A6S7JQ85_PARCT</name>
<comment type="caution">
    <text evidence="4">The sequence shown here is derived from an EMBL/GenBank/DDBJ whole genome shotgun (WGS) entry which is preliminary data.</text>
</comment>
<reference evidence="4" key="1">
    <citation type="submission" date="2020-04" db="EMBL/GenBank/DDBJ databases">
        <authorList>
            <person name="Alioto T."/>
            <person name="Alioto T."/>
            <person name="Gomez Garrido J."/>
        </authorList>
    </citation>
    <scope>NUCLEOTIDE SEQUENCE</scope>
    <source>
        <strain evidence="4">A484AB</strain>
    </source>
</reference>
<dbReference type="SMART" id="SM00042">
    <property type="entry name" value="CUB"/>
    <property type="match status" value="2"/>
</dbReference>
<dbReference type="Gene3D" id="2.60.120.290">
    <property type="entry name" value="Spermadhesin, CUB domain"/>
    <property type="match status" value="2"/>
</dbReference>
<evidence type="ECO:0000256" key="3">
    <source>
        <dbReference type="PROSITE-ProRule" id="PRU00059"/>
    </source>
</evidence>
<evidence type="ECO:0000256" key="2">
    <source>
        <dbReference type="ARBA" id="ARBA00023157"/>
    </source>
</evidence>
<sequence length="307" mass="33459">EAINICPTREITASSGQIRSPNYPSNYSSNTSCILTIKQPLDTNFTFTFTKLDIESDEDELTCYDYLIISGGSSETFCGTTTPAPFVPGLNVVTLEMVTDGSIEQSGFDLSFTTIQTTGLPPAVSVCPTRSINPSDIGRVHSPGFAGNYGANLNCKLTLDVPSNKEVEISYNFYDIELDIVGTIGKTAALFGILLFNCKLFQLLMPFLLFWLFLLTLPPCWLLSLLLKLTVFFKNIWFTDEAIQCSKDKLTVADNSGHGYTICGHAPSAGSPDTYNDSDVSFHFTTDGSGSGNGFILTYKLIDKPIS</sequence>
<dbReference type="InterPro" id="IPR035914">
    <property type="entry name" value="Sperma_CUB_dom_sf"/>
</dbReference>
<dbReference type="PANTHER" id="PTHR24251">
    <property type="entry name" value="OVOCHYMASE-RELATED"/>
    <property type="match status" value="1"/>
</dbReference>
<dbReference type="CDD" id="cd00041">
    <property type="entry name" value="CUB"/>
    <property type="match status" value="1"/>
</dbReference>
<proteinExistence type="predicted"/>
<feature type="non-terminal residue" evidence="4">
    <location>
        <position position="307"/>
    </location>
</feature>
<dbReference type="EMBL" id="CACRXK020020408">
    <property type="protein sequence ID" value="CAB4034775.1"/>
    <property type="molecule type" value="Genomic_DNA"/>
</dbReference>
<keyword evidence="5" id="KW-1185">Reference proteome</keyword>
<dbReference type="Proteomes" id="UP001152795">
    <property type="component" value="Unassembled WGS sequence"/>
</dbReference>
<dbReference type="AlphaFoldDB" id="A0A6S7JQ85"/>
<dbReference type="InterPro" id="IPR000859">
    <property type="entry name" value="CUB_dom"/>
</dbReference>
<comment type="caution">
    <text evidence="3">Lacks conserved residue(s) required for the propagation of feature annotation.</text>
</comment>
<evidence type="ECO:0000313" key="4">
    <source>
        <dbReference type="EMBL" id="CAB4034775.1"/>
    </source>
</evidence>
<dbReference type="OrthoDB" id="6369184at2759"/>
<dbReference type="PROSITE" id="PS01180">
    <property type="entry name" value="CUB"/>
    <property type="match status" value="2"/>
</dbReference>
<keyword evidence="1" id="KW-0677">Repeat</keyword>
<evidence type="ECO:0000256" key="1">
    <source>
        <dbReference type="ARBA" id="ARBA00022737"/>
    </source>
</evidence>
<accession>A0A6S7JQ85</accession>